<gene>
    <name evidence="3" type="ORF">AK812_SmicGene15156</name>
</gene>
<organism evidence="3 4">
    <name type="scientific">Symbiodinium microadriaticum</name>
    <name type="common">Dinoflagellate</name>
    <name type="synonym">Zooxanthella microadriatica</name>
    <dbReference type="NCBI Taxonomy" id="2951"/>
    <lineage>
        <taxon>Eukaryota</taxon>
        <taxon>Sar</taxon>
        <taxon>Alveolata</taxon>
        <taxon>Dinophyceae</taxon>
        <taxon>Suessiales</taxon>
        <taxon>Symbiodiniaceae</taxon>
        <taxon>Symbiodinium</taxon>
    </lineage>
</organism>
<keyword evidence="4" id="KW-1185">Reference proteome</keyword>
<evidence type="ECO:0000313" key="4">
    <source>
        <dbReference type="Proteomes" id="UP000186817"/>
    </source>
</evidence>
<feature type="compositionally biased region" description="Acidic residues" evidence="1">
    <location>
        <begin position="52"/>
        <end position="76"/>
    </location>
</feature>
<reference evidence="3 4" key="1">
    <citation type="submission" date="2016-02" db="EMBL/GenBank/DDBJ databases">
        <title>Genome analysis of coral dinoflagellate symbionts highlights evolutionary adaptations to a symbiotic lifestyle.</title>
        <authorList>
            <person name="Aranda M."/>
            <person name="Li Y."/>
            <person name="Liew Y.J."/>
            <person name="Baumgarten S."/>
            <person name="Simakov O."/>
            <person name="Wilson M."/>
            <person name="Piel J."/>
            <person name="Ashoor H."/>
            <person name="Bougouffa S."/>
            <person name="Bajic V.B."/>
            <person name="Ryu T."/>
            <person name="Ravasi T."/>
            <person name="Bayer T."/>
            <person name="Micklem G."/>
            <person name="Kim H."/>
            <person name="Bhak J."/>
            <person name="Lajeunesse T.C."/>
            <person name="Voolstra C.R."/>
        </authorList>
    </citation>
    <scope>NUCLEOTIDE SEQUENCE [LARGE SCALE GENOMIC DNA]</scope>
    <source>
        <strain evidence="3 4">CCMP2467</strain>
    </source>
</reference>
<feature type="compositionally biased region" description="Basic and acidic residues" evidence="1">
    <location>
        <begin position="77"/>
        <end position="92"/>
    </location>
</feature>
<name>A0A1Q9E3R6_SYMMI</name>
<feature type="chain" id="PRO_5013000210" evidence="2">
    <location>
        <begin position="17"/>
        <end position="183"/>
    </location>
</feature>
<dbReference type="Proteomes" id="UP000186817">
    <property type="component" value="Unassembled WGS sequence"/>
</dbReference>
<dbReference type="AlphaFoldDB" id="A0A1Q9E3R6"/>
<comment type="caution">
    <text evidence="3">The sequence shown here is derived from an EMBL/GenBank/DDBJ whole genome shotgun (WGS) entry which is preliminary data.</text>
</comment>
<protein>
    <submittedName>
        <fullName evidence="3">Uncharacterized protein</fullName>
    </submittedName>
</protein>
<feature type="compositionally biased region" description="Gly residues" evidence="1">
    <location>
        <begin position="27"/>
        <end position="43"/>
    </location>
</feature>
<accession>A0A1Q9E3R6</accession>
<feature type="region of interest" description="Disordered" evidence="1">
    <location>
        <begin position="18"/>
        <end position="92"/>
    </location>
</feature>
<dbReference type="EMBL" id="LSRX01000274">
    <property type="protein sequence ID" value="OLQ02051.1"/>
    <property type="molecule type" value="Genomic_DNA"/>
</dbReference>
<keyword evidence="2" id="KW-0732">Signal</keyword>
<evidence type="ECO:0000313" key="3">
    <source>
        <dbReference type="EMBL" id="OLQ02051.1"/>
    </source>
</evidence>
<evidence type="ECO:0000256" key="2">
    <source>
        <dbReference type="SAM" id="SignalP"/>
    </source>
</evidence>
<evidence type="ECO:0000256" key="1">
    <source>
        <dbReference type="SAM" id="MobiDB-lite"/>
    </source>
</evidence>
<feature type="signal peptide" evidence="2">
    <location>
        <begin position="1"/>
        <end position="16"/>
    </location>
</feature>
<dbReference type="OrthoDB" id="191686at2759"/>
<proteinExistence type="predicted"/>
<sequence length="183" mass="19689">MLVLMLVMMQLMAYIGYDDRDDDVDDGGGGADDVQYDGGGGGADDVQHDDGGGDDDGDVDDGDADENDDDDDDDGDHNDNDGQHHQHQTNDADWCVERVMDLDNVDDIGVHDGAEMSPAMTMIQDPAHHDDSDGVGKADEVTLEEFIDGIMRCKGPARAIDQDLKQLDAKMARLLHAMGALAQ</sequence>